<evidence type="ECO:0000256" key="2">
    <source>
        <dbReference type="PIRSR" id="PIRSR605511-1"/>
    </source>
</evidence>
<dbReference type="EMBL" id="VLTJ01000029">
    <property type="protein sequence ID" value="TSH92676.1"/>
    <property type="molecule type" value="Genomic_DNA"/>
</dbReference>
<proteinExistence type="inferred from homology"/>
<feature type="binding site" evidence="3">
    <location>
        <position position="105"/>
    </location>
    <ligand>
        <name>substrate</name>
    </ligand>
</feature>
<dbReference type="Proteomes" id="UP000318405">
    <property type="component" value="Unassembled WGS sequence"/>
</dbReference>
<dbReference type="PANTHER" id="PTHR10907">
    <property type="entry name" value="REGUCALCIN"/>
    <property type="match status" value="1"/>
</dbReference>
<dbReference type="SUPFAM" id="SSF63829">
    <property type="entry name" value="Calcium-dependent phosphotriesterase"/>
    <property type="match status" value="1"/>
</dbReference>
<evidence type="ECO:0000259" key="4">
    <source>
        <dbReference type="Pfam" id="PF08450"/>
    </source>
</evidence>
<protein>
    <submittedName>
        <fullName evidence="5">SMP-30/gluconolactonase/LRE family protein</fullName>
    </submittedName>
</protein>
<feature type="active site" description="Proton donor/acceptor" evidence="2">
    <location>
        <position position="201"/>
    </location>
</feature>
<dbReference type="GO" id="GO:0019853">
    <property type="term" value="P:L-ascorbic acid biosynthetic process"/>
    <property type="evidence" value="ECO:0007669"/>
    <property type="project" value="TreeGrafter"/>
</dbReference>
<gene>
    <name evidence="5" type="ORF">FOZ76_14770</name>
</gene>
<organism evidence="5 6">
    <name type="scientific">Verticiella sediminum</name>
    <dbReference type="NCBI Taxonomy" id="1247510"/>
    <lineage>
        <taxon>Bacteria</taxon>
        <taxon>Pseudomonadati</taxon>
        <taxon>Pseudomonadota</taxon>
        <taxon>Betaproteobacteria</taxon>
        <taxon>Burkholderiales</taxon>
        <taxon>Alcaligenaceae</taxon>
        <taxon>Verticiella</taxon>
    </lineage>
</organism>
<comment type="caution">
    <text evidence="5">The sequence shown here is derived from an EMBL/GenBank/DDBJ whole genome shotgun (WGS) entry which is preliminary data.</text>
</comment>
<comment type="similarity">
    <text evidence="1">Belongs to the SMP-30/CGR1 family.</text>
</comment>
<keyword evidence="3" id="KW-0479">Metal-binding</keyword>
<dbReference type="AlphaFoldDB" id="A0A556AII0"/>
<reference evidence="5 6" key="1">
    <citation type="submission" date="2019-07" db="EMBL/GenBank/DDBJ databases">
        <title>Qingshengfaniella alkalisoli gen. nov., sp. nov., isolated from saline soil.</title>
        <authorList>
            <person name="Xu L."/>
            <person name="Huang X.-X."/>
            <person name="Sun J.-Q."/>
        </authorList>
    </citation>
    <scope>NUCLEOTIDE SEQUENCE [LARGE SCALE GENOMIC DNA]</scope>
    <source>
        <strain evidence="5 6">DSM 27279</strain>
    </source>
</reference>
<dbReference type="PRINTS" id="PR01790">
    <property type="entry name" value="SMP30FAMILY"/>
</dbReference>
<evidence type="ECO:0000256" key="1">
    <source>
        <dbReference type="ARBA" id="ARBA00008853"/>
    </source>
</evidence>
<feature type="domain" description="SMP-30/Gluconolactonase/LRE-like region" evidence="4">
    <location>
        <begin position="17"/>
        <end position="260"/>
    </location>
</feature>
<feature type="binding site" evidence="3">
    <location>
        <position position="201"/>
    </location>
    <ligand>
        <name>a divalent metal cation</name>
        <dbReference type="ChEBI" id="CHEBI:60240"/>
    </ligand>
</feature>
<feature type="binding site" evidence="3">
    <location>
        <position position="151"/>
    </location>
    <ligand>
        <name>a divalent metal cation</name>
        <dbReference type="ChEBI" id="CHEBI:60240"/>
    </ligand>
</feature>
<dbReference type="Pfam" id="PF08450">
    <property type="entry name" value="SGL"/>
    <property type="match status" value="1"/>
</dbReference>
<dbReference type="InterPro" id="IPR011042">
    <property type="entry name" value="6-blade_b-propeller_TolB-like"/>
</dbReference>
<dbReference type="PANTHER" id="PTHR10907:SF47">
    <property type="entry name" value="REGUCALCIN"/>
    <property type="match status" value="1"/>
</dbReference>
<evidence type="ECO:0000256" key="3">
    <source>
        <dbReference type="PIRSR" id="PIRSR605511-2"/>
    </source>
</evidence>
<keyword evidence="6" id="KW-1185">Reference proteome</keyword>
<dbReference type="InterPro" id="IPR005511">
    <property type="entry name" value="SMP-30"/>
</dbReference>
<feature type="binding site" evidence="3">
    <location>
        <position position="19"/>
    </location>
    <ligand>
        <name>a divalent metal cation</name>
        <dbReference type="ChEBI" id="CHEBI:60240"/>
    </ligand>
</feature>
<dbReference type="RefSeq" id="WP_143949042.1">
    <property type="nucleotide sequence ID" value="NZ_BAABMB010000001.1"/>
</dbReference>
<dbReference type="GO" id="GO:0004341">
    <property type="term" value="F:gluconolactonase activity"/>
    <property type="evidence" value="ECO:0007669"/>
    <property type="project" value="TreeGrafter"/>
</dbReference>
<accession>A0A556AII0</accession>
<dbReference type="GO" id="GO:0005509">
    <property type="term" value="F:calcium ion binding"/>
    <property type="evidence" value="ECO:0007669"/>
    <property type="project" value="TreeGrafter"/>
</dbReference>
<dbReference type="OrthoDB" id="9775406at2"/>
<evidence type="ECO:0000313" key="5">
    <source>
        <dbReference type="EMBL" id="TSH92676.1"/>
    </source>
</evidence>
<dbReference type="Gene3D" id="2.120.10.30">
    <property type="entry name" value="TolB, C-terminal domain"/>
    <property type="match status" value="1"/>
</dbReference>
<comment type="cofactor">
    <cofactor evidence="3">
        <name>Zn(2+)</name>
        <dbReference type="ChEBI" id="CHEBI:29105"/>
    </cofactor>
    <text evidence="3">Binds 1 divalent metal cation per subunit.</text>
</comment>
<evidence type="ECO:0000313" key="6">
    <source>
        <dbReference type="Proteomes" id="UP000318405"/>
    </source>
</evidence>
<name>A0A556AII0_9BURK</name>
<dbReference type="InterPro" id="IPR013658">
    <property type="entry name" value="SGL"/>
</dbReference>
<keyword evidence="3" id="KW-0862">Zinc</keyword>
<feature type="binding site" evidence="3">
    <location>
        <position position="103"/>
    </location>
    <ligand>
        <name>substrate</name>
    </ligand>
</feature>
<sequence length="294" mass="32151">MTDLHQPECVVRSNDSLGEVPLWNSVQGKLWWIDVRAPLIQSWDPVSGEHQRFDIPGRSVGSWAFRQSGGMIVALHDGVYHFEPTTGSCKRLLALEADQEGHRLNDGRCDRRGRFWIGTMHDTVREFQGSFYCVQPDLSVQKLFGGIDIPNSVVFSPDDRLMYFADSTAKKIWVFDFDLAAGALSNRRVFVDCAADPGVPDGSAMDADGCLWNANYGNGRIVRYTPGGKVDRIVALPVTQPTCCSFGGPDLDTLYITTARQKLTAEQLAPQPLAGGVFALKTGVKGIAVPGFAG</sequence>